<comment type="subcellular location">
    <subcellularLocation>
        <location evidence="9">Cell membrane</location>
        <topology evidence="9">Multi-pass membrane protein</topology>
    </subcellularLocation>
</comment>
<dbReference type="PANTHER" id="PTHR33695:SF1">
    <property type="entry name" value="LIPOPROTEIN SIGNAL PEPTIDASE"/>
    <property type="match status" value="1"/>
</dbReference>
<evidence type="ECO:0000256" key="4">
    <source>
        <dbReference type="ARBA" id="ARBA00022692"/>
    </source>
</evidence>
<protein>
    <recommendedName>
        <fullName evidence="9">Lipoprotein signal peptidase</fullName>
        <ecNumber evidence="9">3.4.23.36</ecNumber>
    </recommendedName>
    <alternativeName>
        <fullName evidence="9">Prolipoprotein signal peptidase</fullName>
    </alternativeName>
    <alternativeName>
        <fullName evidence="9">Signal peptidase II</fullName>
        <shortName evidence="9">SPase II</shortName>
    </alternativeName>
</protein>
<evidence type="ECO:0000256" key="5">
    <source>
        <dbReference type="ARBA" id="ARBA00022750"/>
    </source>
</evidence>
<dbReference type="EMBL" id="QQNH01000001">
    <property type="protein sequence ID" value="RDE10651.1"/>
    <property type="molecule type" value="Genomic_DNA"/>
</dbReference>
<keyword evidence="3 9" id="KW-0645">Protease</keyword>
<evidence type="ECO:0000256" key="2">
    <source>
        <dbReference type="ARBA" id="ARBA00022475"/>
    </source>
</evidence>
<keyword evidence="8 9" id="KW-0472">Membrane</keyword>
<comment type="caution">
    <text evidence="11">The sequence shown here is derived from an EMBL/GenBank/DDBJ whole genome shotgun (WGS) entry which is preliminary data.</text>
</comment>
<dbReference type="InterPro" id="IPR001872">
    <property type="entry name" value="Peptidase_A8"/>
</dbReference>
<dbReference type="HAMAP" id="MF_00161">
    <property type="entry name" value="LspA"/>
    <property type="match status" value="1"/>
</dbReference>
<organism evidence="11 12">
    <name type="scientific">Pelagibacterium lacus</name>
    <dbReference type="NCBI Taxonomy" id="2282655"/>
    <lineage>
        <taxon>Bacteria</taxon>
        <taxon>Pseudomonadati</taxon>
        <taxon>Pseudomonadota</taxon>
        <taxon>Alphaproteobacteria</taxon>
        <taxon>Hyphomicrobiales</taxon>
        <taxon>Devosiaceae</taxon>
        <taxon>Pelagibacterium</taxon>
    </lineage>
</organism>
<dbReference type="EC" id="3.4.23.36" evidence="9"/>
<evidence type="ECO:0000256" key="9">
    <source>
        <dbReference type="HAMAP-Rule" id="MF_00161"/>
    </source>
</evidence>
<dbReference type="GO" id="GO:0005886">
    <property type="term" value="C:plasma membrane"/>
    <property type="evidence" value="ECO:0007669"/>
    <property type="project" value="UniProtKB-SubCell"/>
</dbReference>
<keyword evidence="12" id="KW-1185">Reference proteome</keyword>
<dbReference type="OrthoDB" id="9810259at2"/>
<comment type="catalytic activity">
    <reaction evidence="9">
        <text>Release of signal peptides from bacterial membrane prolipoproteins. Hydrolyzes -Xaa-Yaa-Zaa-|-(S,diacylglyceryl)Cys-, in which Xaa is hydrophobic (preferably Leu), and Yaa (Ala or Ser) and Zaa (Gly or Ala) have small, neutral side chains.</text>
        <dbReference type="EC" id="3.4.23.36"/>
    </reaction>
</comment>
<dbReference type="PRINTS" id="PR00781">
    <property type="entry name" value="LIPOSIGPTASE"/>
</dbReference>
<dbReference type="GO" id="GO:0006508">
    <property type="term" value="P:proteolysis"/>
    <property type="evidence" value="ECO:0007669"/>
    <property type="project" value="UniProtKB-KW"/>
</dbReference>
<keyword evidence="7 9" id="KW-1133">Transmembrane helix</keyword>
<feature type="transmembrane region" description="Helical" evidence="9">
    <location>
        <begin position="92"/>
        <end position="110"/>
    </location>
</feature>
<evidence type="ECO:0000256" key="6">
    <source>
        <dbReference type="ARBA" id="ARBA00022801"/>
    </source>
</evidence>
<keyword evidence="4 9" id="KW-0812">Transmembrane</keyword>
<evidence type="ECO:0000256" key="8">
    <source>
        <dbReference type="ARBA" id="ARBA00023136"/>
    </source>
</evidence>
<dbReference type="Proteomes" id="UP000253759">
    <property type="component" value="Unassembled WGS sequence"/>
</dbReference>
<feature type="active site" evidence="9">
    <location>
        <position position="120"/>
    </location>
</feature>
<evidence type="ECO:0000313" key="11">
    <source>
        <dbReference type="EMBL" id="RDE10651.1"/>
    </source>
</evidence>
<dbReference type="Pfam" id="PF01252">
    <property type="entry name" value="Peptidase_A8"/>
    <property type="match status" value="1"/>
</dbReference>
<comment type="pathway">
    <text evidence="9">Protein modification; lipoprotein biosynthesis (signal peptide cleavage).</text>
</comment>
<evidence type="ECO:0000256" key="3">
    <source>
        <dbReference type="ARBA" id="ARBA00022670"/>
    </source>
</evidence>
<feature type="transmembrane region" description="Helical" evidence="9">
    <location>
        <begin position="130"/>
        <end position="153"/>
    </location>
</feature>
<keyword evidence="5 9" id="KW-0064">Aspartyl protease</keyword>
<sequence length="163" mass="17779">MTALQKPSVAWSLVLGAAVFLLDRAHKYLQVDLGGWTGGEVISIAPFFDYVLVWNTGISYGLLGGLGAEMLLVVMGLAMLALAWWWWRDQAFLTRIGIALAIGGALSNAIDRVVYGAVADFFHFYVGNFSWYVFNIADIAISAGVLVLIIDVLRPKARTEAQP</sequence>
<proteinExistence type="inferred from homology"/>
<evidence type="ECO:0000256" key="10">
    <source>
        <dbReference type="RuleBase" id="RU004181"/>
    </source>
</evidence>
<comment type="caution">
    <text evidence="9">Lacks conserved residue(s) required for the propagation of feature annotation.</text>
</comment>
<feature type="transmembrane region" description="Helical" evidence="9">
    <location>
        <begin position="58"/>
        <end position="85"/>
    </location>
</feature>
<comment type="similarity">
    <text evidence="1 9 10">Belongs to the peptidase A8 family.</text>
</comment>
<dbReference type="PANTHER" id="PTHR33695">
    <property type="entry name" value="LIPOPROTEIN SIGNAL PEPTIDASE"/>
    <property type="match status" value="1"/>
</dbReference>
<dbReference type="AlphaFoldDB" id="A0A369WES0"/>
<evidence type="ECO:0000256" key="1">
    <source>
        <dbReference type="ARBA" id="ARBA00006139"/>
    </source>
</evidence>
<gene>
    <name evidence="9 11" type="primary">lspA</name>
    <name evidence="11" type="ORF">DVH29_01500</name>
</gene>
<keyword evidence="2 9" id="KW-1003">Cell membrane</keyword>
<dbReference type="NCBIfam" id="TIGR00077">
    <property type="entry name" value="lspA"/>
    <property type="match status" value="1"/>
</dbReference>
<keyword evidence="6 9" id="KW-0378">Hydrolase</keyword>
<name>A0A369WES0_9HYPH</name>
<evidence type="ECO:0000256" key="7">
    <source>
        <dbReference type="ARBA" id="ARBA00022989"/>
    </source>
</evidence>
<dbReference type="UniPathway" id="UPA00665"/>
<accession>A0A369WES0</accession>
<evidence type="ECO:0000313" key="12">
    <source>
        <dbReference type="Proteomes" id="UP000253759"/>
    </source>
</evidence>
<reference evidence="12" key="1">
    <citation type="submission" date="2018-07" db="EMBL/GenBank/DDBJ databases">
        <authorList>
            <person name="Liu B.-T."/>
            <person name="Du Z."/>
        </authorList>
    </citation>
    <scope>NUCLEOTIDE SEQUENCE [LARGE SCALE GENOMIC DNA]</scope>
    <source>
        <strain evidence="12">XYN52</strain>
    </source>
</reference>
<comment type="function">
    <text evidence="9">This protein specifically catalyzes the removal of signal peptides from prolipoproteins.</text>
</comment>
<feature type="active site" evidence="9">
    <location>
        <position position="138"/>
    </location>
</feature>
<dbReference type="RefSeq" id="WP_114644368.1">
    <property type="nucleotide sequence ID" value="NZ_QQNH01000001.1"/>
</dbReference>
<dbReference type="GO" id="GO:0004190">
    <property type="term" value="F:aspartic-type endopeptidase activity"/>
    <property type="evidence" value="ECO:0007669"/>
    <property type="project" value="UniProtKB-UniRule"/>
</dbReference>